<accession>A0ABM8PBQ1</accession>
<gene>
    <name evidence="1" type="ORF">LMG27952_07717</name>
</gene>
<proteinExistence type="predicted"/>
<dbReference type="NCBIfam" id="NF041278">
    <property type="entry name" value="CmcJ_NvfI_EfuI"/>
    <property type="match status" value="1"/>
</dbReference>
<dbReference type="PANTHER" id="PTHR34598:SF3">
    <property type="entry name" value="OXIDOREDUCTASE AN1597"/>
    <property type="match status" value="1"/>
</dbReference>
<dbReference type="PANTHER" id="PTHR34598">
    <property type="entry name" value="BLL6449 PROTEIN"/>
    <property type="match status" value="1"/>
</dbReference>
<evidence type="ECO:0000313" key="1">
    <source>
        <dbReference type="EMBL" id="CAD6562204.1"/>
    </source>
</evidence>
<reference evidence="1 2" key="1">
    <citation type="submission" date="2020-10" db="EMBL/GenBank/DDBJ databases">
        <authorList>
            <person name="Peeters C."/>
        </authorList>
    </citation>
    <scope>NUCLEOTIDE SEQUENCE [LARGE SCALE GENOMIC DNA]</scope>
    <source>
        <strain evidence="1 2">LMG 27952</strain>
    </source>
</reference>
<dbReference type="RefSeq" id="WP_201701108.1">
    <property type="nucleotide sequence ID" value="NZ_CAJHCQ010000046.1"/>
</dbReference>
<dbReference type="InterPro" id="IPR044053">
    <property type="entry name" value="AsaB-like"/>
</dbReference>
<dbReference type="Proteomes" id="UP000656319">
    <property type="component" value="Unassembled WGS sequence"/>
</dbReference>
<keyword evidence="2" id="KW-1185">Reference proteome</keyword>
<comment type="caution">
    <text evidence="1">The sequence shown here is derived from an EMBL/GenBank/DDBJ whole genome shotgun (WGS) entry which is preliminary data.</text>
</comment>
<name>A0ABM8PBQ1_9BURK</name>
<evidence type="ECO:0008006" key="3">
    <source>
        <dbReference type="Google" id="ProtNLM"/>
    </source>
</evidence>
<organism evidence="1 2">
    <name type="scientific">Paraburkholderia hiiakae</name>
    <dbReference type="NCBI Taxonomy" id="1081782"/>
    <lineage>
        <taxon>Bacteria</taxon>
        <taxon>Pseudomonadati</taxon>
        <taxon>Pseudomonadota</taxon>
        <taxon>Betaproteobacteria</taxon>
        <taxon>Burkholderiales</taxon>
        <taxon>Burkholderiaceae</taxon>
        <taxon>Paraburkholderia</taxon>
    </lineage>
</organism>
<sequence length="296" mass="33205">MSTVLSAPRASARTSAVEAELNYLARGNTRPVNYTFEPPAGTPWNSGSLDPRRVTIRNARPLAEAGEISLDRNGFQLVSHRSAVNDFSDDSLIRLAYRPEAEALLRDITGAEKVVIFDHTLRDSETGSRANAALREPVRRVHNDQTFVSGPRRVREHLDAEEAQQRLRHRFAIVNLWRPLSVVEQLPLALCDARSITADDLVPSDLVYRDKTGETYSFLANPQHRWFFFPRLRPDEVLLLKIYDSLEDGTARLTAHTAFEDPTSPVDAPARRSIELRALLFWPASNDTRTGGHASS</sequence>
<dbReference type="EMBL" id="CAJHCQ010000046">
    <property type="protein sequence ID" value="CAD6562204.1"/>
    <property type="molecule type" value="Genomic_DNA"/>
</dbReference>
<protein>
    <recommendedName>
        <fullName evidence="3">Methyltransferase</fullName>
    </recommendedName>
</protein>
<evidence type="ECO:0000313" key="2">
    <source>
        <dbReference type="Proteomes" id="UP000656319"/>
    </source>
</evidence>